<organism evidence="3 4">
    <name type="scientific">Mitosporidium daphniae</name>
    <dbReference type="NCBI Taxonomy" id="1485682"/>
    <lineage>
        <taxon>Eukaryota</taxon>
        <taxon>Fungi</taxon>
        <taxon>Fungi incertae sedis</taxon>
        <taxon>Microsporidia</taxon>
        <taxon>Mitosporidium</taxon>
    </lineage>
</organism>
<dbReference type="InterPro" id="IPR052744">
    <property type="entry name" value="GPAT/DAPAT"/>
</dbReference>
<dbReference type="RefSeq" id="XP_013237713.1">
    <property type="nucleotide sequence ID" value="XM_013382259.1"/>
</dbReference>
<keyword evidence="1" id="KW-0812">Transmembrane</keyword>
<accession>A0A098VUC0</accession>
<dbReference type="Pfam" id="PF01553">
    <property type="entry name" value="Acyltransferase"/>
    <property type="match status" value="1"/>
</dbReference>
<dbReference type="OrthoDB" id="2427554at2759"/>
<dbReference type="AlphaFoldDB" id="A0A098VUC0"/>
<keyword evidence="1" id="KW-0472">Membrane</keyword>
<keyword evidence="1" id="KW-1133">Transmembrane helix</keyword>
<dbReference type="HOGENOM" id="CLU_601413_0_0_1"/>
<evidence type="ECO:0000313" key="4">
    <source>
        <dbReference type="Proteomes" id="UP000029725"/>
    </source>
</evidence>
<gene>
    <name evidence="3" type="ORF">DI09_3p480</name>
</gene>
<evidence type="ECO:0000256" key="1">
    <source>
        <dbReference type="SAM" id="Phobius"/>
    </source>
</evidence>
<dbReference type="GO" id="GO:0008654">
    <property type="term" value="P:phospholipid biosynthetic process"/>
    <property type="evidence" value="ECO:0007669"/>
    <property type="project" value="TreeGrafter"/>
</dbReference>
<dbReference type="SUPFAM" id="SSF69593">
    <property type="entry name" value="Glycerol-3-phosphate (1)-acyltransferase"/>
    <property type="match status" value="1"/>
</dbReference>
<feature type="transmembrane region" description="Helical" evidence="1">
    <location>
        <begin position="395"/>
        <end position="415"/>
    </location>
</feature>
<dbReference type="PANTHER" id="PTHR31605:SF0">
    <property type="entry name" value="GLYCEROL-3-PHOSPHATE O-ACYLTRANSFERASE 1"/>
    <property type="match status" value="1"/>
</dbReference>
<evidence type="ECO:0000313" key="3">
    <source>
        <dbReference type="EMBL" id="KGG51286.1"/>
    </source>
</evidence>
<keyword evidence="4" id="KW-1185">Reference proteome</keyword>
<comment type="caution">
    <text evidence="3">The sequence shown here is derived from an EMBL/GenBank/DDBJ whole genome shotgun (WGS) entry which is preliminary data.</text>
</comment>
<dbReference type="VEuPathDB" id="MicrosporidiaDB:DI09_3p480"/>
<sequence>MILQNYFTWIRKLFIFCLFSVTAFLNFRNIVVIDKTQTISSIIGDEKCEETSPTVYVVFPHSNQFMDAIVLLDFFYKKGIYPNPVIAESSRNNIILKICSFLTGSISAERLDDHRYKGTCDIEIEVTKDNIICSHNIQNADSFMAVLDLDGRKYFFKNKQNQECFNSTNETTPISLKKEKYYLIEKYNNEAFKKKSKKVLESGGSIIIFPEGGSHDNDQLQEFKPGFASIIEQFFQDKWFRKASVVPILLNYECAYAYPINVNIVIGARIPFESPVKADQIMEKVRSACENLFTENSQYDIIHPFEIPNKVCAFSQKSQDGEKGTSKSRIKPSVMKLTFLGKLLNLGTIFVWPFTSLISRCFWKSIRDPLKKAAENSPMKLCGCDRIASIRMLTAVKYGGLFFVVFIKVCIIFWTHRWTKVFFFSVLIMLNMAIVRGLLIPKYFSYNEEAVVDTS</sequence>
<reference evidence="3 4" key="1">
    <citation type="submission" date="2014-04" db="EMBL/GenBank/DDBJ databases">
        <title>A new species of microsporidia sheds light on the evolution of extreme parasitism.</title>
        <authorList>
            <person name="Haag K.L."/>
            <person name="James T.Y."/>
            <person name="Larsson R."/>
            <person name="Schaer T.M."/>
            <person name="Refardt D."/>
            <person name="Pombert J.-F."/>
            <person name="Ebert D."/>
        </authorList>
    </citation>
    <scope>NUCLEOTIDE SEQUENCE [LARGE SCALE GENOMIC DNA]</scope>
    <source>
        <strain evidence="3 4">UGP3</strain>
        <tissue evidence="3">Spores</tissue>
    </source>
</reference>
<dbReference type="InterPro" id="IPR002123">
    <property type="entry name" value="Plipid/glycerol_acylTrfase"/>
</dbReference>
<protein>
    <recommendedName>
        <fullName evidence="2">Phospholipid/glycerol acyltransferase domain-containing protein</fullName>
    </recommendedName>
</protein>
<dbReference type="PANTHER" id="PTHR31605">
    <property type="entry name" value="GLYCEROL-3-PHOSPHATE O-ACYLTRANSFERASE 1"/>
    <property type="match status" value="1"/>
</dbReference>
<feature type="transmembrane region" description="Helical" evidence="1">
    <location>
        <begin position="421"/>
        <end position="439"/>
    </location>
</feature>
<dbReference type="EMBL" id="JMKJ01000333">
    <property type="protein sequence ID" value="KGG51286.1"/>
    <property type="molecule type" value="Genomic_DNA"/>
</dbReference>
<dbReference type="GO" id="GO:0004366">
    <property type="term" value="F:glycerol-3-phosphate O-acyltransferase activity"/>
    <property type="evidence" value="ECO:0007669"/>
    <property type="project" value="TreeGrafter"/>
</dbReference>
<proteinExistence type="predicted"/>
<dbReference type="GO" id="GO:0016287">
    <property type="term" value="F:glycerone-phosphate O-acyltransferase activity"/>
    <property type="evidence" value="ECO:0007669"/>
    <property type="project" value="TreeGrafter"/>
</dbReference>
<dbReference type="SMART" id="SM00563">
    <property type="entry name" value="PlsC"/>
    <property type="match status" value="1"/>
</dbReference>
<evidence type="ECO:0000259" key="2">
    <source>
        <dbReference type="SMART" id="SM00563"/>
    </source>
</evidence>
<dbReference type="Proteomes" id="UP000029725">
    <property type="component" value="Unassembled WGS sequence"/>
</dbReference>
<name>A0A098VUC0_9MICR</name>
<dbReference type="GeneID" id="25259848"/>
<feature type="domain" description="Phospholipid/glycerol acyltransferase" evidence="2">
    <location>
        <begin position="55"/>
        <end position="253"/>
    </location>
</feature>